<dbReference type="RefSeq" id="WP_289608558.1">
    <property type="nucleotide sequence ID" value="NZ_JAUDCG010000087.1"/>
</dbReference>
<dbReference type="Gene3D" id="2.60.40.1080">
    <property type="match status" value="1"/>
</dbReference>
<dbReference type="SMART" id="SM00635">
    <property type="entry name" value="BID_2"/>
    <property type="match status" value="1"/>
</dbReference>
<reference evidence="8" key="2">
    <citation type="submission" date="2023-06" db="EMBL/GenBank/DDBJ databases">
        <authorList>
            <person name="Zeman M."/>
            <person name="Kubasova T."/>
            <person name="Jahodarova E."/>
            <person name="Nykrynova M."/>
            <person name="Rychlik I."/>
        </authorList>
    </citation>
    <scope>NUCLEOTIDE SEQUENCE</scope>
    <source>
        <strain evidence="8">ET39</strain>
    </source>
</reference>
<accession>A0ABT7UES6</accession>
<dbReference type="PROSITE" id="PS50847">
    <property type="entry name" value="GRAM_POS_ANCHORING"/>
    <property type="match status" value="1"/>
</dbReference>
<keyword evidence="5" id="KW-0812">Transmembrane</keyword>
<feature type="signal peptide" evidence="6">
    <location>
        <begin position="1"/>
        <end position="23"/>
    </location>
</feature>
<dbReference type="InterPro" id="IPR019931">
    <property type="entry name" value="LPXTG_anchor"/>
</dbReference>
<dbReference type="SUPFAM" id="SSF49373">
    <property type="entry name" value="Invasin/intimin cell-adhesion fragments"/>
    <property type="match status" value="1"/>
</dbReference>
<comment type="caution">
    <text evidence="8">The sequence shown here is derived from an EMBL/GenBank/DDBJ whole genome shotgun (WGS) entry which is preliminary data.</text>
</comment>
<dbReference type="EMBL" id="JAUDCG010000087">
    <property type="protein sequence ID" value="MDM8158135.1"/>
    <property type="molecule type" value="Genomic_DNA"/>
</dbReference>
<proteinExistence type="predicted"/>
<evidence type="ECO:0000259" key="7">
    <source>
        <dbReference type="PROSITE" id="PS50847"/>
    </source>
</evidence>
<evidence type="ECO:0000256" key="1">
    <source>
        <dbReference type="ARBA" id="ARBA00022512"/>
    </source>
</evidence>
<keyword evidence="9" id="KW-1185">Reference proteome</keyword>
<feature type="transmembrane region" description="Helical" evidence="5">
    <location>
        <begin position="553"/>
        <end position="573"/>
    </location>
</feature>
<feature type="domain" description="Gram-positive cocci surface proteins LPxTG" evidence="7">
    <location>
        <begin position="544"/>
        <end position="580"/>
    </location>
</feature>
<dbReference type="InterPro" id="IPR008964">
    <property type="entry name" value="Invasin/intimin_cell_adhesion"/>
</dbReference>
<dbReference type="Pfam" id="PF02368">
    <property type="entry name" value="Big_2"/>
    <property type="match status" value="1"/>
</dbReference>
<reference evidence="8" key="1">
    <citation type="submission" date="2023-06" db="EMBL/GenBank/DDBJ databases">
        <title>Identification and characterization of horizontal gene transfer across gut microbiota members of farm animals based on homology search.</title>
        <authorList>
            <person name="Schwarzerova J."/>
            <person name="Nykrynova M."/>
            <person name="Jureckova K."/>
            <person name="Cejkova D."/>
            <person name="Rychlik I."/>
        </authorList>
    </citation>
    <scope>NUCLEOTIDE SEQUENCE</scope>
    <source>
        <strain evidence="8">ET39</strain>
    </source>
</reference>
<evidence type="ECO:0000313" key="9">
    <source>
        <dbReference type="Proteomes" id="UP001529340"/>
    </source>
</evidence>
<dbReference type="InterPro" id="IPR003343">
    <property type="entry name" value="Big_2"/>
</dbReference>
<keyword evidence="1" id="KW-0134">Cell wall</keyword>
<evidence type="ECO:0000256" key="5">
    <source>
        <dbReference type="SAM" id="Phobius"/>
    </source>
</evidence>
<keyword evidence="5" id="KW-1133">Transmembrane helix</keyword>
<keyword evidence="4" id="KW-0572">Peptidoglycan-anchor</keyword>
<evidence type="ECO:0000313" key="8">
    <source>
        <dbReference type="EMBL" id="MDM8158135.1"/>
    </source>
</evidence>
<keyword evidence="5" id="KW-0472">Membrane</keyword>
<keyword evidence="2" id="KW-0964">Secreted</keyword>
<dbReference type="Proteomes" id="UP001529340">
    <property type="component" value="Unassembled WGS sequence"/>
</dbReference>
<evidence type="ECO:0000256" key="6">
    <source>
        <dbReference type="SAM" id="SignalP"/>
    </source>
</evidence>
<name>A0ABT7UES6_9FIRM</name>
<evidence type="ECO:0000256" key="2">
    <source>
        <dbReference type="ARBA" id="ARBA00022525"/>
    </source>
</evidence>
<sequence>MRKLFTLFISVLMVFGLMMPVSADGGNTIVKNGNQITITISSDAPDLEFVLNDSGEDVVARFATGEPNETVVDADDEVIFTTNGNIMDGDFSVNFNDNLRNLPEPVTLNITLNNFKILNNDDYYFSTWNHSNFNQINVNMTLIGENEISVGSTWQDIWQGRNALNVPVGSTYKIGGNGSIKLTGTYAIASGGTVYVTDEAKLTEGSSPISNVTLYNHSNNDSWGKKIELNSIAFVDANKELNVGDDYQSQINYEPSDIPDDEKTVTYSSSNEEVATVDTNGLVSAIKEGKTTITATSTIDPNIKTSCEITVVNKVYSVSVTPDKITLPSVKEGYDPQDSEYITIKNAGNQTILLEDHGENPWLVITLDKNTLKPNEEAKVSIKLKDGLSAETRSTLKGFITYTNEDGTYRDYAHFEVTYEIRHDMKHVEAKEATHLEEGNIEYWYCEYCDKYYEGALGTNELSLEDITIPKISDHTPTDTWYHDENNHYHICECGEVLDKEVHDFKWVIDKEATTTSEGLKHEECAVCGYQKDGVIIPVLEIEVPDTGVRSNASIFTAIALLSLSALTGTVIYQRKKKEN</sequence>
<evidence type="ECO:0000256" key="3">
    <source>
        <dbReference type="ARBA" id="ARBA00022729"/>
    </source>
</evidence>
<organism evidence="8 9">
    <name type="scientific">Amedibacillus dolichus</name>
    <dbReference type="NCBI Taxonomy" id="31971"/>
    <lineage>
        <taxon>Bacteria</taxon>
        <taxon>Bacillati</taxon>
        <taxon>Bacillota</taxon>
        <taxon>Erysipelotrichia</taxon>
        <taxon>Erysipelotrichales</taxon>
        <taxon>Erysipelotrichaceae</taxon>
        <taxon>Amedibacillus</taxon>
    </lineage>
</organism>
<feature type="chain" id="PRO_5046783719" evidence="6">
    <location>
        <begin position="24"/>
        <end position="580"/>
    </location>
</feature>
<evidence type="ECO:0000256" key="4">
    <source>
        <dbReference type="ARBA" id="ARBA00023088"/>
    </source>
</evidence>
<keyword evidence="3 6" id="KW-0732">Signal</keyword>
<gene>
    <name evidence="8" type="ORF">QUV96_10915</name>
</gene>
<protein>
    <submittedName>
        <fullName evidence="8">Ig-like domain-containing protein</fullName>
    </submittedName>
</protein>